<dbReference type="InterPro" id="IPR027417">
    <property type="entry name" value="P-loop_NTPase"/>
</dbReference>
<evidence type="ECO:0000259" key="3">
    <source>
        <dbReference type="Pfam" id="PF00005"/>
    </source>
</evidence>
<dbReference type="Pfam" id="PF00005">
    <property type="entry name" value="ABC_tran"/>
    <property type="match status" value="1"/>
</dbReference>
<evidence type="ECO:0000313" key="5">
    <source>
        <dbReference type="Proteomes" id="UP000265618"/>
    </source>
</evidence>
<evidence type="ECO:0000256" key="2">
    <source>
        <dbReference type="ARBA" id="ARBA00022737"/>
    </source>
</evidence>
<dbReference type="OrthoDB" id="6512918at2759"/>
<dbReference type="Proteomes" id="UP000265618">
    <property type="component" value="Unassembled WGS sequence"/>
</dbReference>
<protein>
    <submittedName>
        <fullName evidence="4">ABC transporter A, ABCA</fullName>
    </submittedName>
</protein>
<dbReference type="GO" id="GO:0016887">
    <property type="term" value="F:ATP hydrolysis activity"/>
    <property type="evidence" value="ECO:0007669"/>
    <property type="project" value="InterPro"/>
</dbReference>
<keyword evidence="5" id="KW-1185">Reference proteome</keyword>
<dbReference type="PANTHER" id="PTHR19229:SF36">
    <property type="entry name" value="ATP-BINDING CASSETTE SUB-FAMILY A MEMBER 2"/>
    <property type="match status" value="1"/>
</dbReference>
<evidence type="ECO:0000256" key="1">
    <source>
        <dbReference type="ARBA" id="ARBA00022448"/>
    </source>
</evidence>
<dbReference type="GO" id="GO:0005319">
    <property type="term" value="F:lipid transporter activity"/>
    <property type="evidence" value="ECO:0007669"/>
    <property type="project" value="TreeGrafter"/>
</dbReference>
<keyword evidence="2" id="KW-0677">Repeat</keyword>
<feature type="domain" description="ABC transporter" evidence="3">
    <location>
        <begin position="52"/>
        <end position="128"/>
    </location>
</feature>
<dbReference type="PANTHER" id="PTHR19229">
    <property type="entry name" value="ATP-BINDING CASSETTE TRANSPORTER SUBFAMILY A ABCA"/>
    <property type="match status" value="1"/>
</dbReference>
<dbReference type="EMBL" id="BDIP01008778">
    <property type="protein sequence ID" value="GIQ92011.1"/>
    <property type="molecule type" value="Genomic_DNA"/>
</dbReference>
<dbReference type="Gene3D" id="3.40.50.300">
    <property type="entry name" value="P-loop containing nucleotide triphosphate hydrolases"/>
    <property type="match status" value="1"/>
</dbReference>
<sequence>MKDSVRTRALLMDSMDEDVEAERRLMAQGLDPSTPMMVCNLEKNYRRFCAVRDISFHIEKGVCMALLGPNGAGKTTAMSMITGVLGTSGGTTLVRGYDVQKQPDEVHKDIGLCPQHDVFFPSLSVRDHLLCFARIRGVPRSEE</sequence>
<dbReference type="GO" id="GO:0005524">
    <property type="term" value="F:ATP binding"/>
    <property type="evidence" value="ECO:0007669"/>
    <property type="project" value="InterPro"/>
</dbReference>
<organism evidence="4 5">
    <name type="scientific">Kipferlia bialata</name>
    <dbReference type="NCBI Taxonomy" id="797122"/>
    <lineage>
        <taxon>Eukaryota</taxon>
        <taxon>Metamonada</taxon>
        <taxon>Carpediemonas-like organisms</taxon>
        <taxon>Kipferlia</taxon>
    </lineage>
</organism>
<dbReference type="GO" id="GO:0140359">
    <property type="term" value="F:ABC-type transporter activity"/>
    <property type="evidence" value="ECO:0007669"/>
    <property type="project" value="InterPro"/>
</dbReference>
<feature type="non-terminal residue" evidence="4">
    <location>
        <position position="1"/>
    </location>
</feature>
<reference evidence="4 5" key="1">
    <citation type="journal article" date="2018" name="PLoS ONE">
        <title>The draft genome of Kipferlia bialata reveals reductive genome evolution in fornicate parasites.</title>
        <authorList>
            <person name="Tanifuji G."/>
            <person name="Takabayashi S."/>
            <person name="Kume K."/>
            <person name="Takagi M."/>
            <person name="Nakayama T."/>
            <person name="Kamikawa R."/>
            <person name="Inagaki Y."/>
            <person name="Hashimoto T."/>
        </authorList>
    </citation>
    <scope>NUCLEOTIDE SEQUENCE [LARGE SCALE GENOMIC DNA]</scope>
    <source>
        <strain evidence="4">NY0173</strain>
    </source>
</reference>
<dbReference type="InterPro" id="IPR003439">
    <property type="entry name" value="ABC_transporter-like_ATP-bd"/>
</dbReference>
<proteinExistence type="predicted"/>
<dbReference type="InterPro" id="IPR026082">
    <property type="entry name" value="ABCA"/>
</dbReference>
<evidence type="ECO:0000313" key="4">
    <source>
        <dbReference type="EMBL" id="GIQ92011.1"/>
    </source>
</evidence>
<name>A0A9K3DAP6_9EUKA</name>
<keyword evidence="1" id="KW-0813">Transport</keyword>
<dbReference type="GO" id="GO:0016020">
    <property type="term" value="C:membrane"/>
    <property type="evidence" value="ECO:0007669"/>
    <property type="project" value="InterPro"/>
</dbReference>
<dbReference type="AlphaFoldDB" id="A0A9K3DAP6"/>
<accession>A0A9K3DAP6</accession>
<dbReference type="SUPFAM" id="SSF52540">
    <property type="entry name" value="P-loop containing nucleoside triphosphate hydrolases"/>
    <property type="match status" value="1"/>
</dbReference>
<gene>
    <name evidence="4" type="ORF">KIPB_015533</name>
</gene>
<comment type="caution">
    <text evidence="4">The sequence shown here is derived from an EMBL/GenBank/DDBJ whole genome shotgun (WGS) entry which is preliminary data.</text>
</comment>